<feature type="transmembrane region" description="Helical" evidence="6">
    <location>
        <begin position="21"/>
        <end position="44"/>
    </location>
</feature>
<proteinExistence type="predicted"/>
<feature type="transmembrane region" description="Helical" evidence="6">
    <location>
        <begin position="94"/>
        <end position="120"/>
    </location>
</feature>
<keyword evidence="4 6" id="KW-1133">Transmembrane helix</keyword>
<feature type="transmembrane region" description="Helical" evidence="6">
    <location>
        <begin position="202"/>
        <end position="220"/>
    </location>
</feature>
<keyword evidence="3 6" id="KW-0812">Transmembrane</keyword>
<dbReference type="Pfam" id="PF01943">
    <property type="entry name" value="Polysacc_synt"/>
    <property type="match status" value="1"/>
</dbReference>
<dbReference type="GO" id="GO:0005886">
    <property type="term" value="C:plasma membrane"/>
    <property type="evidence" value="ECO:0007669"/>
    <property type="project" value="UniProtKB-SubCell"/>
</dbReference>
<comment type="caution">
    <text evidence="7">The sequence shown here is derived from an EMBL/GenBank/DDBJ whole genome shotgun (WGS) entry which is preliminary data.</text>
</comment>
<name>A0A1F5PHN9_9BACT</name>
<dbReference type="AlphaFoldDB" id="A0A1F5PHN9"/>
<feature type="transmembrane region" description="Helical" evidence="6">
    <location>
        <begin position="347"/>
        <end position="370"/>
    </location>
</feature>
<evidence type="ECO:0000256" key="1">
    <source>
        <dbReference type="ARBA" id="ARBA00004651"/>
    </source>
</evidence>
<sequence>MRDLINLFRNFFGIKFNREVAALQVSKALALLAGFAGSVIFAWHLGPSQYGIYAIIFSLAGLISALVNFGVWPTTVNLLSEALGLGDREEVKNLVIYFLKVQLILTNFLWLLVIFFSHYIVGWVYKDQSFSFYLQIAAIINMLSIPFPLLTLAYQVFREINRLAAWETAKKFVSVIAGVLFVVAGIGVVGIFYGLLLSEASFFIASLIAIRWVQINHPLFPKTREIFRDFWRVSIVKYLRFGLLISVDKNLNNYVENLPGFILGVFSTPEQAGFFKVASTIGSLPQVFSSNVSRMLSSILPYKEAQTAGSIRHFYHRVAKFGTLFTAVFMGAVFVGTKLFFERLYGPAFLPALPSLYLILATNIIMGYGVGFSPVVRTLKKVGTSIGLNLIALLLTLGLGYAFIPTLGAFGAAISTLGSFAVYVIFIFMIESWLKKTNGSVGPEREKS</sequence>
<evidence type="ECO:0008006" key="9">
    <source>
        <dbReference type="Google" id="ProtNLM"/>
    </source>
</evidence>
<evidence type="ECO:0000256" key="5">
    <source>
        <dbReference type="ARBA" id="ARBA00023136"/>
    </source>
</evidence>
<feature type="transmembrane region" description="Helical" evidence="6">
    <location>
        <begin position="132"/>
        <end position="154"/>
    </location>
</feature>
<dbReference type="Proteomes" id="UP000178377">
    <property type="component" value="Unassembled WGS sequence"/>
</dbReference>
<evidence type="ECO:0000256" key="2">
    <source>
        <dbReference type="ARBA" id="ARBA00022475"/>
    </source>
</evidence>
<evidence type="ECO:0000313" key="7">
    <source>
        <dbReference type="EMBL" id="OGE89324.1"/>
    </source>
</evidence>
<evidence type="ECO:0000256" key="6">
    <source>
        <dbReference type="SAM" id="Phobius"/>
    </source>
</evidence>
<dbReference type="PANTHER" id="PTHR30250:SF11">
    <property type="entry name" value="O-ANTIGEN TRANSPORTER-RELATED"/>
    <property type="match status" value="1"/>
</dbReference>
<feature type="transmembrane region" description="Helical" evidence="6">
    <location>
        <begin position="175"/>
        <end position="196"/>
    </location>
</feature>
<feature type="transmembrane region" description="Helical" evidence="6">
    <location>
        <begin position="321"/>
        <end position="341"/>
    </location>
</feature>
<organism evidence="7 8">
    <name type="scientific">Candidatus Doudnabacteria bacterium RIFCSPHIGHO2_01_FULL_50_11</name>
    <dbReference type="NCBI Taxonomy" id="1817828"/>
    <lineage>
        <taxon>Bacteria</taxon>
        <taxon>Candidatus Doudnaibacteriota</taxon>
    </lineage>
</organism>
<comment type="subcellular location">
    <subcellularLocation>
        <location evidence="1">Cell membrane</location>
        <topology evidence="1">Multi-pass membrane protein</topology>
    </subcellularLocation>
</comment>
<accession>A0A1F5PHN9</accession>
<dbReference type="InterPro" id="IPR050833">
    <property type="entry name" value="Poly_Biosynth_Transport"/>
</dbReference>
<feature type="transmembrane region" description="Helical" evidence="6">
    <location>
        <begin position="50"/>
        <end position="73"/>
    </location>
</feature>
<dbReference type="STRING" id="1817828.A2722_02945"/>
<feature type="transmembrane region" description="Helical" evidence="6">
    <location>
        <begin position="410"/>
        <end position="430"/>
    </location>
</feature>
<protein>
    <recommendedName>
        <fullName evidence="9">Polysaccharide biosynthesis protein C-terminal domain-containing protein</fullName>
    </recommendedName>
</protein>
<dbReference type="PANTHER" id="PTHR30250">
    <property type="entry name" value="PST FAMILY PREDICTED COLANIC ACID TRANSPORTER"/>
    <property type="match status" value="1"/>
</dbReference>
<evidence type="ECO:0000256" key="3">
    <source>
        <dbReference type="ARBA" id="ARBA00022692"/>
    </source>
</evidence>
<gene>
    <name evidence="7" type="ORF">A2722_02945</name>
</gene>
<reference evidence="7 8" key="1">
    <citation type="journal article" date="2016" name="Nat. Commun.">
        <title>Thousands of microbial genomes shed light on interconnected biogeochemical processes in an aquifer system.</title>
        <authorList>
            <person name="Anantharaman K."/>
            <person name="Brown C.T."/>
            <person name="Hug L.A."/>
            <person name="Sharon I."/>
            <person name="Castelle C.J."/>
            <person name="Probst A.J."/>
            <person name="Thomas B.C."/>
            <person name="Singh A."/>
            <person name="Wilkins M.J."/>
            <person name="Karaoz U."/>
            <person name="Brodie E.L."/>
            <person name="Williams K.H."/>
            <person name="Hubbard S.S."/>
            <person name="Banfield J.F."/>
        </authorList>
    </citation>
    <scope>NUCLEOTIDE SEQUENCE [LARGE SCALE GENOMIC DNA]</scope>
</reference>
<evidence type="ECO:0000313" key="8">
    <source>
        <dbReference type="Proteomes" id="UP000178377"/>
    </source>
</evidence>
<dbReference type="EMBL" id="MFEO01000023">
    <property type="protein sequence ID" value="OGE89324.1"/>
    <property type="molecule type" value="Genomic_DNA"/>
</dbReference>
<feature type="transmembrane region" description="Helical" evidence="6">
    <location>
        <begin position="382"/>
        <end position="404"/>
    </location>
</feature>
<dbReference type="InterPro" id="IPR002797">
    <property type="entry name" value="Polysacc_synth"/>
</dbReference>
<evidence type="ECO:0000256" key="4">
    <source>
        <dbReference type="ARBA" id="ARBA00022989"/>
    </source>
</evidence>
<keyword evidence="2" id="KW-1003">Cell membrane</keyword>
<keyword evidence="5 6" id="KW-0472">Membrane</keyword>